<reference evidence="2" key="1">
    <citation type="journal article" date="2020" name="Stud. Mycol.">
        <title>101 Dothideomycetes genomes: a test case for predicting lifestyles and emergence of pathogens.</title>
        <authorList>
            <person name="Haridas S."/>
            <person name="Albert R."/>
            <person name="Binder M."/>
            <person name="Bloem J."/>
            <person name="Labutti K."/>
            <person name="Salamov A."/>
            <person name="Andreopoulos B."/>
            <person name="Baker S."/>
            <person name="Barry K."/>
            <person name="Bills G."/>
            <person name="Bluhm B."/>
            <person name="Cannon C."/>
            <person name="Castanera R."/>
            <person name="Culley D."/>
            <person name="Daum C."/>
            <person name="Ezra D."/>
            <person name="Gonzalez J."/>
            <person name="Henrissat B."/>
            <person name="Kuo A."/>
            <person name="Liang C."/>
            <person name="Lipzen A."/>
            <person name="Lutzoni F."/>
            <person name="Magnuson J."/>
            <person name="Mondo S."/>
            <person name="Nolan M."/>
            <person name="Ohm R."/>
            <person name="Pangilinan J."/>
            <person name="Park H.-J."/>
            <person name="Ramirez L."/>
            <person name="Alfaro M."/>
            <person name="Sun H."/>
            <person name="Tritt A."/>
            <person name="Yoshinaga Y."/>
            <person name="Zwiers L.-H."/>
            <person name="Turgeon B."/>
            <person name="Goodwin S."/>
            <person name="Spatafora J."/>
            <person name="Crous P."/>
            <person name="Grigoriev I."/>
        </authorList>
    </citation>
    <scope>NUCLEOTIDE SEQUENCE</scope>
    <source>
        <strain evidence="2">SCOH1-5</strain>
    </source>
</reference>
<protein>
    <submittedName>
        <fullName evidence="2">Uncharacterized protein</fullName>
    </submittedName>
</protein>
<evidence type="ECO:0000313" key="3">
    <source>
        <dbReference type="Proteomes" id="UP000799539"/>
    </source>
</evidence>
<feature type="compositionally biased region" description="Polar residues" evidence="1">
    <location>
        <begin position="54"/>
        <end position="68"/>
    </location>
</feature>
<name>A0A6A6FKX1_9PEZI</name>
<feature type="compositionally biased region" description="Basic and acidic residues" evidence="1">
    <location>
        <begin position="127"/>
        <end position="141"/>
    </location>
</feature>
<sequence>MGSHSLEQQPRSPTSPGLPASPAQFRVGSPPRREQTPVGNAGNASRPLAFRQLAEQQKQAAVSNSELNLSAPPGWSSVGSPRLQTTEVYTRDRHFLAIGSAALHSPRVYTPYMPVAPPTPVTPHLTTRSERRQREKEERAIRGAITEEEQVQDEKDMWGDAY</sequence>
<evidence type="ECO:0000313" key="2">
    <source>
        <dbReference type="EMBL" id="KAF2214092.1"/>
    </source>
</evidence>
<organism evidence="2 3">
    <name type="scientific">Cercospora zeae-maydis SCOH1-5</name>
    <dbReference type="NCBI Taxonomy" id="717836"/>
    <lineage>
        <taxon>Eukaryota</taxon>
        <taxon>Fungi</taxon>
        <taxon>Dikarya</taxon>
        <taxon>Ascomycota</taxon>
        <taxon>Pezizomycotina</taxon>
        <taxon>Dothideomycetes</taxon>
        <taxon>Dothideomycetidae</taxon>
        <taxon>Mycosphaerellales</taxon>
        <taxon>Mycosphaerellaceae</taxon>
        <taxon>Cercospora</taxon>
    </lineage>
</organism>
<dbReference type="OrthoDB" id="4524805at2759"/>
<proteinExistence type="predicted"/>
<evidence type="ECO:0000256" key="1">
    <source>
        <dbReference type="SAM" id="MobiDB-lite"/>
    </source>
</evidence>
<dbReference type="EMBL" id="ML992669">
    <property type="protein sequence ID" value="KAF2214092.1"/>
    <property type="molecule type" value="Genomic_DNA"/>
</dbReference>
<gene>
    <name evidence="2" type="ORF">CERZMDRAFT_90415</name>
</gene>
<feature type="compositionally biased region" description="Polar residues" evidence="1">
    <location>
        <begin position="1"/>
        <end position="15"/>
    </location>
</feature>
<feature type="compositionally biased region" description="Basic and acidic residues" evidence="1">
    <location>
        <begin position="152"/>
        <end position="162"/>
    </location>
</feature>
<feature type="region of interest" description="Disordered" evidence="1">
    <location>
        <begin position="1"/>
        <end position="82"/>
    </location>
</feature>
<accession>A0A6A6FKX1</accession>
<dbReference type="AlphaFoldDB" id="A0A6A6FKX1"/>
<feature type="region of interest" description="Disordered" evidence="1">
    <location>
        <begin position="114"/>
        <end position="162"/>
    </location>
</feature>
<keyword evidence="3" id="KW-1185">Reference proteome</keyword>
<dbReference type="Proteomes" id="UP000799539">
    <property type="component" value="Unassembled WGS sequence"/>
</dbReference>